<evidence type="ECO:0000313" key="23">
    <source>
        <dbReference type="Proteomes" id="UP000197065"/>
    </source>
</evidence>
<dbReference type="NCBIfam" id="TIGR01354">
    <property type="entry name" value="cyt_deam_tetra"/>
    <property type="match status" value="1"/>
</dbReference>
<keyword evidence="10" id="KW-0808">Transferase</keyword>
<dbReference type="CDD" id="cd01283">
    <property type="entry name" value="cytidine_deaminase"/>
    <property type="match status" value="1"/>
</dbReference>
<comment type="catalytic activity">
    <reaction evidence="16">
        <text>2'-deoxycytidine + H2O + H(+) = 2'-deoxyuridine + NH4(+)</text>
        <dbReference type="Rhea" id="RHEA:13433"/>
        <dbReference type="ChEBI" id="CHEBI:15377"/>
        <dbReference type="ChEBI" id="CHEBI:15378"/>
        <dbReference type="ChEBI" id="CHEBI:15698"/>
        <dbReference type="ChEBI" id="CHEBI:16450"/>
        <dbReference type="ChEBI" id="CHEBI:28938"/>
        <dbReference type="EC" id="3.5.4.5"/>
    </reaction>
</comment>
<comment type="similarity">
    <text evidence="5">Belongs to the PNP/MTAP phosphorylase family.</text>
</comment>
<evidence type="ECO:0000256" key="12">
    <source>
        <dbReference type="ARBA" id="ARBA00022801"/>
    </source>
</evidence>
<dbReference type="EC" id="3.5.4.5" evidence="7"/>
<comment type="function">
    <text evidence="2">This enzyme scavenges exogenous and endogenous cytidine and 2'-deoxycytidine for UMP synthesis.</text>
</comment>
<dbReference type="PROSITE" id="PS51747">
    <property type="entry name" value="CYT_DCMP_DEAMINASES_2"/>
    <property type="match status" value="1"/>
</dbReference>
<comment type="cofactor">
    <cofactor evidence="1 20">
        <name>Zn(2+)</name>
        <dbReference type="ChEBI" id="CHEBI:29105"/>
    </cofactor>
</comment>
<feature type="binding site" evidence="19">
    <location>
        <begin position="40"/>
        <end position="46"/>
    </location>
    <ligand>
        <name>substrate</name>
    </ligand>
</feature>
<dbReference type="NCBIfam" id="TIGR01697">
    <property type="entry name" value="PNPH-PUNA-XAPA"/>
    <property type="match status" value="1"/>
</dbReference>
<dbReference type="InterPro" id="IPR035994">
    <property type="entry name" value="Nucleoside_phosphorylase_sf"/>
</dbReference>
<dbReference type="EMBL" id="FYEH01000003">
    <property type="protein sequence ID" value="SNB62874.1"/>
    <property type="molecule type" value="Genomic_DNA"/>
</dbReference>
<dbReference type="InterPro" id="IPR016192">
    <property type="entry name" value="APOBEC/CMP_deaminase_Zn-bd"/>
</dbReference>
<feature type="active site" description="Proton donor" evidence="18">
    <location>
        <position position="53"/>
    </location>
</feature>
<dbReference type="InterPro" id="IPR002125">
    <property type="entry name" value="CMP_dCMP_dom"/>
</dbReference>
<comment type="similarity">
    <text evidence="4">Belongs to the cytidine and deoxycytidylate deaminase family.</text>
</comment>
<evidence type="ECO:0000256" key="14">
    <source>
        <dbReference type="ARBA" id="ARBA00031036"/>
    </source>
</evidence>
<evidence type="ECO:0000256" key="9">
    <source>
        <dbReference type="ARBA" id="ARBA00022676"/>
    </source>
</evidence>
<evidence type="ECO:0000256" key="15">
    <source>
        <dbReference type="ARBA" id="ARBA00032005"/>
    </source>
</evidence>
<keyword evidence="12" id="KW-0378">Hydrolase</keyword>
<dbReference type="GO" id="GO:0009116">
    <property type="term" value="P:nucleoside metabolic process"/>
    <property type="evidence" value="ECO:0007669"/>
    <property type="project" value="InterPro"/>
</dbReference>
<evidence type="ECO:0000256" key="2">
    <source>
        <dbReference type="ARBA" id="ARBA00003949"/>
    </source>
</evidence>
<dbReference type="GO" id="GO:0072527">
    <property type="term" value="P:pyrimidine-containing compound metabolic process"/>
    <property type="evidence" value="ECO:0007669"/>
    <property type="project" value="UniProtKB-ARBA"/>
</dbReference>
<feature type="binding site" evidence="20">
    <location>
        <position position="51"/>
    </location>
    <ligand>
        <name>Zn(2+)</name>
        <dbReference type="ChEBI" id="CHEBI:29105"/>
        <note>catalytic</note>
    </ligand>
</feature>
<organism evidence="22 23">
    <name type="scientific">Arboricoccus pini</name>
    <dbReference type="NCBI Taxonomy" id="1963835"/>
    <lineage>
        <taxon>Bacteria</taxon>
        <taxon>Pseudomonadati</taxon>
        <taxon>Pseudomonadota</taxon>
        <taxon>Alphaproteobacteria</taxon>
        <taxon>Geminicoccales</taxon>
        <taxon>Geminicoccaceae</taxon>
        <taxon>Arboricoccus</taxon>
    </lineage>
</organism>
<dbReference type="CDD" id="cd09009">
    <property type="entry name" value="PNP-EcPNPII_like"/>
    <property type="match status" value="1"/>
</dbReference>
<dbReference type="SUPFAM" id="SSF53927">
    <property type="entry name" value="Cytidine deaminase-like"/>
    <property type="match status" value="1"/>
</dbReference>
<dbReference type="OrthoDB" id="1523230at2"/>
<dbReference type="Pfam" id="PF01048">
    <property type="entry name" value="PNP_UDP_1"/>
    <property type="match status" value="1"/>
</dbReference>
<dbReference type="GO" id="GO:0008270">
    <property type="term" value="F:zinc ion binding"/>
    <property type="evidence" value="ECO:0007669"/>
    <property type="project" value="InterPro"/>
</dbReference>
<evidence type="ECO:0000256" key="7">
    <source>
        <dbReference type="ARBA" id="ARBA00012783"/>
    </source>
</evidence>
<dbReference type="PANTHER" id="PTHR11904">
    <property type="entry name" value="METHYLTHIOADENOSINE/PURINE NUCLEOSIDE PHOSPHORYLASE"/>
    <property type="match status" value="1"/>
</dbReference>
<feature type="binding site" evidence="20">
    <location>
        <position position="87"/>
    </location>
    <ligand>
        <name>Zn(2+)</name>
        <dbReference type="ChEBI" id="CHEBI:29105"/>
        <note>catalytic</note>
    </ligand>
</feature>
<evidence type="ECO:0000256" key="11">
    <source>
        <dbReference type="ARBA" id="ARBA00022723"/>
    </source>
</evidence>
<dbReference type="Gene3D" id="3.40.140.10">
    <property type="entry name" value="Cytidine Deaminase, domain 2"/>
    <property type="match status" value="1"/>
</dbReference>
<keyword evidence="23" id="KW-1185">Reference proteome</keyword>
<dbReference type="GO" id="GO:0005737">
    <property type="term" value="C:cytoplasm"/>
    <property type="evidence" value="ECO:0007669"/>
    <property type="project" value="TreeGrafter"/>
</dbReference>
<evidence type="ECO:0000256" key="13">
    <source>
        <dbReference type="ARBA" id="ARBA00022833"/>
    </source>
</evidence>
<dbReference type="Gene3D" id="3.40.50.1580">
    <property type="entry name" value="Nucleoside phosphorylase domain"/>
    <property type="match status" value="1"/>
</dbReference>
<keyword evidence="11 20" id="KW-0479">Metal-binding</keyword>
<evidence type="ECO:0000256" key="17">
    <source>
        <dbReference type="ARBA" id="ARBA00049558"/>
    </source>
</evidence>
<dbReference type="InterPro" id="IPR000845">
    <property type="entry name" value="Nucleoside_phosphorylase_d"/>
</dbReference>
<dbReference type="AlphaFoldDB" id="A0A212QTE6"/>
<evidence type="ECO:0000256" key="16">
    <source>
        <dbReference type="ARBA" id="ARBA00049252"/>
    </source>
</evidence>
<dbReference type="InterPro" id="IPR006262">
    <property type="entry name" value="Cyt_deam_tetra"/>
</dbReference>
<protein>
    <recommendedName>
        <fullName evidence="8">Cytidine deaminase</fullName>
        <ecNumber evidence="6">2.4.2.1</ecNumber>
        <ecNumber evidence="7">3.5.4.5</ecNumber>
    </recommendedName>
    <alternativeName>
        <fullName evidence="15">Cytidine aminohydrolase</fullName>
    </alternativeName>
    <alternativeName>
        <fullName evidence="14">Inosine-guanosine phosphorylase</fullName>
    </alternativeName>
</protein>
<keyword evidence="9" id="KW-0328">Glycosyltransferase</keyword>
<evidence type="ECO:0000256" key="10">
    <source>
        <dbReference type="ARBA" id="ARBA00022679"/>
    </source>
</evidence>
<feature type="binding site" evidence="20">
    <location>
        <position position="84"/>
    </location>
    <ligand>
        <name>Zn(2+)</name>
        <dbReference type="ChEBI" id="CHEBI:29105"/>
        <note>catalytic</note>
    </ligand>
</feature>
<evidence type="ECO:0000256" key="5">
    <source>
        <dbReference type="ARBA" id="ARBA00006751"/>
    </source>
</evidence>
<evidence type="ECO:0000256" key="8">
    <source>
        <dbReference type="ARBA" id="ARBA00018266"/>
    </source>
</evidence>
<evidence type="ECO:0000256" key="4">
    <source>
        <dbReference type="ARBA" id="ARBA00006576"/>
    </source>
</evidence>
<sequence length="404" mass="42039">MNDLLEAACAARRQAYAPYSGFHVGAALRGESGRIYVAANTENAAYPLGTCAEAGAIAAMIAAGERRIREVAVAGSGQEPCVPCGGCRQRLAEFADAGVLVHMTGADAAILRMTLGELLPRAFALRPVTAPGISNAATLIRSRAGFQAPEIALVLGSGMGEAVEALEDAIVFSYAELDGFPAPSVAGHAGQLMLGRLCDVPVAVMRGRMHLYEGHSAKSFNDPLDTLAAIGCKTLMLTNAAGSLRPEIGPGSLVLISDHINMMGTNPMMGVRDANGSPSFLDLTDLYDPACRRRLLTLARDRGVQLTEGIYASMLGPVFETPAEIRALRLMGADLVGMSTVPEAISGRHAGMKVVALSIVTNFAAGLSASPLSHEQTLSQASRAKAALASFLKIALPEIVRATA</sequence>
<reference evidence="22 23" key="1">
    <citation type="submission" date="2017-06" db="EMBL/GenBank/DDBJ databases">
        <authorList>
            <person name="Kim H.J."/>
            <person name="Triplett B.A."/>
        </authorList>
    </citation>
    <scope>NUCLEOTIDE SEQUENCE [LARGE SCALE GENOMIC DNA]</scope>
    <source>
        <strain evidence="22 23">B29T1</strain>
    </source>
</reference>
<dbReference type="InterPro" id="IPR016193">
    <property type="entry name" value="Cytidine_deaminase-like"/>
</dbReference>
<evidence type="ECO:0000256" key="20">
    <source>
        <dbReference type="PIRSR" id="PIRSR606262-3"/>
    </source>
</evidence>
<dbReference type="SUPFAM" id="SSF53167">
    <property type="entry name" value="Purine and uridine phosphorylases"/>
    <property type="match status" value="1"/>
</dbReference>
<dbReference type="GO" id="GO:0004731">
    <property type="term" value="F:purine-nucleoside phosphorylase activity"/>
    <property type="evidence" value="ECO:0007669"/>
    <property type="project" value="UniProtKB-EC"/>
</dbReference>
<dbReference type="PANTHER" id="PTHR11904:SF9">
    <property type="entry name" value="PURINE NUCLEOSIDE PHOSPHORYLASE-RELATED"/>
    <property type="match status" value="1"/>
</dbReference>
<comment type="catalytic activity">
    <reaction evidence="17">
        <text>cytidine + H2O + H(+) = uridine + NH4(+)</text>
        <dbReference type="Rhea" id="RHEA:16069"/>
        <dbReference type="ChEBI" id="CHEBI:15377"/>
        <dbReference type="ChEBI" id="CHEBI:15378"/>
        <dbReference type="ChEBI" id="CHEBI:16704"/>
        <dbReference type="ChEBI" id="CHEBI:17562"/>
        <dbReference type="ChEBI" id="CHEBI:28938"/>
        <dbReference type="EC" id="3.5.4.5"/>
    </reaction>
</comment>
<dbReference type="PROSITE" id="PS00903">
    <property type="entry name" value="CYT_DCMP_DEAMINASES_1"/>
    <property type="match status" value="1"/>
</dbReference>
<evidence type="ECO:0000256" key="6">
    <source>
        <dbReference type="ARBA" id="ARBA00011886"/>
    </source>
</evidence>
<dbReference type="FunFam" id="3.40.140.10:FF:000008">
    <property type="entry name" value="Cytidine deaminase"/>
    <property type="match status" value="1"/>
</dbReference>
<dbReference type="Pfam" id="PF00383">
    <property type="entry name" value="dCMP_cyt_deam_1"/>
    <property type="match status" value="1"/>
</dbReference>
<name>A0A212QTE6_9PROT</name>
<evidence type="ECO:0000256" key="18">
    <source>
        <dbReference type="PIRSR" id="PIRSR606262-1"/>
    </source>
</evidence>
<comment type="pathway">
    <text evidence="3">Purine metabolism; purine nucleoside salvage.</text>
</comment>
<dbReference type="NCBIfam" id="NF006054">
    <property type="entry name" value="PRK08202.1"/>
    <property type="match status" value="1"/>
</dbReference>
<keyword evidence="13 20" id="KW-0862">Zinc</keyword>
<evidence type="ECO:0000259" key="21">
    <source>
        <dbReference type="PROSITE" id="PS51747"/>
    </source>
</evidence>
<gene>
    <name evidence="22" type="ORF">SAMN07250955_103203</name>
</gene>
<dbReference type="EC" id="2.4.2.1" evidence="6"/>
<evidence type="ECO:0000256" key="1">
    <source>
        <dbReference type="ARBA" id="ARBA00001947"/>
    </source>
</evidence>
<dbReference type="NCBIfam" id="NF004064">
    <property type="entry name" value="PRK05578.1"/>
    <property type="match status" value="1"/>
</dbReference>
<dbReference type="GO" id="GO:0004126">
    <property type="term" value="F:cytidine deaminase activity"/>
    <property type="evidence" value="ECO:0007669"/>
    <property type="project" value="UniProtKB-EC"/>
</dbReference>
<dbReference type="RefSeq" id="WP_088560437.1">
    <property type="nucleotide sequence ID" value="NZ_FYEH01000003.1"/>
</dbReference>
<dbReference type="Proteomes" id="UP000197065">
    <property type="component" value="Unassembled WGS sequence"/>
</dbReference>
<dbReference type="InterPro" id="IPR011268">
    <property type="entry name" value="Purine_phosphorylase"/>
</dbReference>
<evidence type="ECO:0000256" key="19">
    <source>
        <dbReference type="PIRSR" id="PIRSR606262-2"/>
    </source>
</evidence>
<feature type="domain" description="CMP/dCMP-type deaminase" evidence="21">
    <location>
        <begin position="1"/>
        <end position="126"/>
    </location>
</feature>
<accession>A0A212QTE6</accession>
<evidence type="ECO:0000313" key="22">
    <source>
        <dbReference type="EMBL" id="SNB62874.1"/>
    </source>
</evidence>
<evidence type="ECO:0000256" key="3">
    <source>
        <dbReference type="ARBA" id="ARBA00005058"/>
    </source>
</evidence>
<dbReference type="UniPathway" id="UPA00606"/>
<proteinExistence type="inferred from homology"/>